<proteinExistence type="predicted"/>
<keyword evidence="1" id="KW-0175">Coiled coil</keyword>
<accession>A0A4R4DZR2</accession>
<keyword evidence="3" id="KW-1185">Reference proteome</keyword>
<reference evidence="2 3" key="1">
    <citation type="submission" date="2019-03" db="EMBL/GenBank/DDBJ databases">
        <title>Paracraurococcus aquatilis NE82 genome sequence.</title>
        <authorList>
            <person name="Zhao Y."/>
            <person name="Du Z."/>
        </authorList>
    </citation>
    <scope>NUCLEOTIDE SEQUENCE [LARGE SCALE GENOMIC DNA]</scope>
    <source>
        <strain evidence="2 3">NE82</strain>
    </source>
</reference>
<protein>
    <submittedName>
        <fullName evidence="2">Uncharacterized protein</fullName>
    </submittedName>
</protein>
<gene>
    <name evidence="2" type="ORF">EXY23_01895</name>
</gene>
<name>A0A4R4DZR2_9PROT</name>
<dbReference type="EMBL" id="SKBM01000001">
    <property type="protein sequence ID" value="TCZ66883.1"/>
    <property type="molecule type" value="Genomic_DNA"/>
</dbReference>
<sequence length="429" mass="45670">MERMDGALTVQHAFLATGLGRGGLALRAIRQFPGGQALLLHCRGIQVGQLRLRRAVAAGEVVEIPVARLPRVPLPAELRLSAALDGPDLATPWRIETAEVAPAILGAPDIRVEDLHLDHGVLRGTGRETRNGLIEPVLFARINDSRARIVTVEPPVGLPEGGCAFRFALPLQPADMTSAGLSVQLYLVGQDTPVASFAWTAQGAGEAEQRVVALEARLRQVEEESSATQQTLQAALRQQLSLQQERIDAFIAAASTLLLDRLAAEPGREQDALRALLETAGPGLGAAVDLDLSAQRIEVPPEAGIFGTGWHREEIYGAEAFRWMSGRGLLLNPAPERPVAAVTLQVCHLYRAAAPALSARFEEAAAEVAVAPTPGGGHSIRLAPVGDPRPARLLRLQSLTGGSPAEDGVSTDRRMLSFAVSRVVFDYAD</sequence>
<feature type="coiled-coil region" evidence="1">
    <location>
        <begin position="204"/>
        <end position="238"/>
    </location>
</feature>
<dbReference type="Proteomes" id="UP000295023">
    <property type="component" value="Unassembled WGS sequence"/>
</dbReference>
<evidence type="ECO:0000256" key="1">
    <source>
        <dbReference type="SAM" id="Coils"/>
    </source>
</evidence>
<evidence type="ECO:0000313" key="2">
    <source>
        <dbReference type="EMBL" id="TCZ66883.1"/>
    </source>
</evidence>
<evidence type="ECO:0000313" key="3">
    <source>
        <dbReference type="Proteomes" id="UP000295023"/>
    </source>
</evidence>
<comment type="caution">
    <text evidence="2">The sequence shown here is derived from an EMBL/GenBank/DDBJ whole genome shotgun (WGS) entry which is preliminary data.</text>
</comment>
<dbReference type="AlphaFoldDB" id="A0A4R4DZR2"/>
<organism evidence="2 3">
    <name type="scientific">Roseicella aquatilis</name>
    <dbReference type="NCBI Taxonomy" id="2527868"/>
    <lineage>
        <taxon>Bacteria</taxon>
        <taxon>Pseudomonadati</taxon>
        <taxon>Pseudomonadota</taxon>
        <taxon>Alphaproteobacteria</taxon>
        <taxon>Acetobacterales</taxon>
        <taxon>Roseomonadaceae</taxon>
        <taxon>Roseicella</taxon>
    </lineage>
</organism>